<evidence type="ECO:0000313" key="3">
    <source>
        <dbReference type="EMBL" id="MXO82446.1"/>
    </source>
</evidence>
<accession>A0A844Z5A2</accession>
<dbReference type="GO" id="GO:0016998">
    <property type="term" value="P:cell wall macromolecule catabolic process"/>
    <property type="evidence" value="ECO:0007669"/>
    <property type="project" value="InterPro"/>
</dbReference>
<dbReference type="EMBL" id="WTYZ01000001">
    <property type="protein sequence ID" value="MXO82446.1"/>
    <property type="molecule type" value="Genomic_DNA"/>
</dbReference>
<keyword evidence="2" id="KW-1133">Transmembrane helix</keyword>
<reference evidence="3 4" key="1">
    <citation type="submission" date="2019-12" db="EMBL/GenBank/DDBJ databases">
        <title>Genomic-based taxomic classification of the family Erythrobacteraceae.</title>
        <authorList>
            <person name="Xu L."/>
        </authorList>
    </citation>
    <scope>NUCLEOTIDE SEQUENCE [LARGE SCALE GENOMIC DNA]</scope>
    <source>
        <strain evidence="3 4">KCTC 42006</strain>
    </source>
</reference>
<dbReference type="GO" id="GO:0003796">
    <property type="term" value="F:lysozyme activity"/>
    <property type="evidence" value="ECO:0007669"/>
    <property type="project" value="InterPro"/>
</dbReference>
<dbReference type="Gene3D" id="3.20.20.80">
    <property type="entry name" value="Glycosidases"/>
    <property type="match status" value="1"/>
</dbReference>
<sequence length="234" mass="26166">MARRKSPARKWAWRIFGMLVLAALAVGAWFWWENQHWTPHEAAYPDQGVLIAQDNGLVNFRTLAALGANFAYLESSIGNDGQDSRFAGNFANAREAGLEVGAVHLFDPCVLADGQSANFVTMVPREDGLMPPVIALDRTAENCEKRVSDAAVESELMTLINQIENHTGKPAILKVTPQFEEAYAISARLERNLWANRTRFAPTYTTRPWLLWSANEQLRSEAADEPIEWVVVQP</sequence>
<gene>
    <name evidence="3" type="ORF">GRI35_03520</name>
</gene>
<dbReference type="Proteomes" id="UP000460290">
    <property type="component" value="Unassembled WGS sequence"/>
</dbReference>
<dbReference type="PROSITE" id="PS51904">
    <property type="entry name" value="GLYCOSYL_HYDROL_F25_2"/>
    <property type="match status" value="1"/>
</dbReference>
<dbReference type="RefSeq" id="WP_160612896.1">
    <property type="nucleotide sequence ID" value="NZ_JAUFQM010000001.1"/>
</dbReference>
<keyword evidence="2" id="KW-0812">Transmembrane</keyword>
<organism evidence="3 4">
    <name type="scientific">Pontixanthobacter aestiaquae</name>
    <dbReference type="NCBI Taxonomy" id="1509367"/>
    <lineage>
        <taxon>Bacteria</taxon>
        <taxon>Pseudomonadati</taxon>
        <taxon>Pseudomonadota</taxon>
        <taxon>Alphaproteobacteria</taxon>
        <taxon>Sphingomonadales</taxon>
        <taxon>Erythrobacteraceae</taxon>
        <taxon>Pontixanthobacter</taxon>
    </lineage>
</organism>
<comment type="caution">
    <text evidence="3">The sequence shown here is derived from an EMBL/GenBank/DDBJ whole genome shotgun (WGS) entry which is preliminary data.</text>
</comment>
<dbReference type="SUPFAM" id="SSF51445">
    <property type="entry name" value="(Trans)glycosidases"/>
    <property type="match status" value="1"/>
</dbReference>
<name>A0A844Z5A2_9SPHN</name>
<dbReference type="OrthoDB" id="9798192at2"/>
<dbReference type="InterPro" id="IPR002053">
    <property type="entry name" value="Glyco_hydro_25"/>
</dbReference>
<protein>
    <submittedName>
        <fullName evidence="3">Lysozyme</fullName>
    </submittedName>
</protein>
<dbReference type="CDD" id="cd00599">
    <property type="entry name" value="GH25_muramidase"/>
    <property type="match status" value="1"/>
</dbReference>
<feature type="transmembrane region" description="Helical" evidence="2">
    <location>
        <begin position="12"/>
        <end position="32"/>
    </location>
</feature>
<evidence type="ECO:0000256" key="1">
    <source>
        <dbReference type="ARBA" id="ARBA00010646"/>
    </source>
</evidence>
<dbReference type="InterPro" id="IPR017853">
    <property type="entry name" value="GH"/>
</dbReference>
<keyword evidence="4" id="KW-1185">Reference proteome</keyword>
<comment type="similarity">
    <text evidence="1">Belongs to the glycosyl hydrolase 25 family.</text>
</comment>
<dbReference type="AlphaFoldDB" id="A0A844Z5A2"/>
<evidence type="ECO:0000313" key="4">
    <source>
        <dbReference type="Proteomes" id="UP000460290"/>
    </source>
</evidence>
<dbReference type="Pfam" id="PF01183">
    <property type="entry name" value="Glyco_hydro_25"/>
    <property type="match status" value="1"/>
</dbReference>
<dbReference type="GO" id="GO:0009253">
    <property type="term" value="P:peptidoglycan catabolic process"/>
    <property type="evidence" value="ECO:0007669"/>
    <property type="project" value="InterPro"/>
</dbReference>
<keyword evidence="2" id="KW-0472">Membrane</keyword>
<evidence type="ECO:0000256" key="2">
    <source>
        <dbReference type="SAM" id="Phobius"/>
    </source>
</evidence>
<proteinExistence type="inferred from homology"/>